<dbReference type="EMBL" id="BIFH01000015">
    <property type="protein sequence ID" value="GCD94193.1"/>
    <property type="molecule type" value="Genomic_DNA"/>
</dbReference>
<dbReference type="GO" id="GO:0022857">
    <property type="term" value="F:transmembrane transporter activity"/>
    <property type="evidence" value="ECO:0007669"/>
    <property type="project" value="InterPro"/>
</dbReference>
<dbReference type="PROSITE" id="PS50850">
    <property type="entry name" value="MFS"/>
    <property type="match status" value="1"/>
</dbReference>
<evidence type="ECO:0000256" key="3">
    <source>
        <dbReference type="ARBA" id="ARBA00022989"/>
    </source>
</evidence>
<feature type="transmembrane region" description="Helical" evidence="6">
    <location>
        <begin position="305"/>
        <end position="325"/>
    </location>
</feature>
<accession>A0A401YHX6</accession>
<evidence type="ECO:0000256" key="2">
    <source>
        <dbReference type="ARBA" id="ARBA00022692"/>
    </source>
</evidence>
<feature type="domain" description="Major facilitator superfamily (MFS) profile" evidence="7">
    <location>
        <begin position="44"/>
        <end position="510"/>
    </location>
</feature>
<keyword evidence="9" id="KW-1185">Reference proteome</keyword>
<feature type="compositionally biased region" description="Pro residues" evidence="5">
    <location>
        <begin position="9"/>
        <end position="34"/>
    </location>
</feature>
<dbReference type="PANTHER" id="PTHR23501">
    <property type="entry name" value="MAJOR FACILITATOR SUPERFAMILY"/>
    <property type="match status" value="1"/>
</dbReference>
<gene>
    <name evidence="8" type="ORF">EHYA_01852</name>
</gene>
<evidence type="ECO:0000256" key="6">
    <source>
        <dbReference type="SAM" id="Phobius"/>
    </source>
</evidence>
<dbReference type="Proteomes" id="UP000286931">
    <property type="component" value="Unassembled WGS sequence"/>
</dbReference>
<feature type="transmembrane region" description="Helical" evidence="6">
    <location>
        <begin position="46"/>
        <end position="70"/>
    </location>
</feature>
<comment type="caution">
    <text evidence="8">The sequence shown here is derived from an EMBL/GenBank/DDBJ whole genome shotgun (WGS) entry which is preliminary data.</text>
</comment>
<evidence type="ECO:0000256" key="5">
    <source>
        <dbReference type="SAM" id="MobiDB-lite"/>
    </source>
</evidence>
<feature type="transmembrane region" description="Helical" evidence="6">
    <location>
        <begin position="262"/>
        <end position="284"/>
    </location>
</feature>
<sequence length="524" mass="54576">MTTTQASAPNPPNNPPKNPPKNPPTVPPTNPPAPAMTEFQRRTGTVLCLLTMVLAILDQNIVSAAIVPIVRDLDPVHGVDHVAWLVAAFSLAASVVLPLYGRLCDAFGAKRVYLAAIVFFLVGSVLCGMARSMTQLIAFRAVQGIGAGGLMSVTMVVMAHLRKPGDKAGPSALAGILGGSGMALGPFVGGLFADHGNWRMIFFVNVPLGVLIIAGALWTLRLPRATATETRIDFVGAALVAVFASALLLACQWGGTEYAWDSVTILALLVAAVVGLALFVYRQATVAVPILPLSLFRDAYIRNGFLLQGLTGAGMLGTMVYLMMYLQLARGVDATHAGSYLAFMAVGMMVAGIVGTRLPWRTRTGLMVGTALGAVAFAGLALLGTDTSLWVLRGELLVLGLGFGQLVGRAIVAVQQAAPREHLGVATTGIRFFQSLTGTLSVALFGTLLGRAFAAKSDVGDISAIPRLEPSRHADAVAAFVSGVDLVFAGAAGLMVVAVVCAWRMRDREPAAEPVATGSSAPVR</sequence>
<feature type="region of interest" description="Disordered" evidence="5">
    <location>
        <begin position="1"/>
        <end position="36"/>
    </location>
</feature>
<feature type="transmembrane region" description="Helical" evidence="6">
    <location>
        <begin position="435"/>
        <end position="454"/>
    </location>
</feature>
<dbReference type="Gene3D" id="1.20.1720.10">
    <property type="entry name" value="Multidrug resistance protein D"/>
    <property type="match status" value="1"/>
</dbReference>
<feature type="transmembrane region" description="Helical" evidence="6">
    <location>
        <begin position="396"/>
        <end position="414"/>
    </location>
</feature>
<dbReference type="SUPFAM" id="SSF103473">
    <property type="entry name" value="MFS general substrate transporter"/>
    <property type="match status" value="1"/>
</dbReference>
<dbReference type="InterPro" id="IPR011701">
    <property type="entry name" value="MFS"/>
</dbReference>
<name>A0A401YHX6_9ACTN</name>
<dbReference type="InterPro" id="IPR036259">
    <property type="entry name" value="MFS_trans_sf"/>
</dbReference>
<feature type="transmembrane region" description="Helical" evidence="6">
    <location>
        <begin position="366"/>
        <end position="384"/>
    </location>
</feature>
<dbReference type="GO" id="GO:0005886">
    <property type="term" value="C:plasma membrane"/>
    <property type="evidence" value="ECO:0007669"/>
    <property type="project" value="UniProtKB-SubCell"/>
</dbReference>
<dbReference type="RefSeq" id="WP_246126545.1">
    <property type="nucleotide sequence ID" value="NZ_BIFH01000015.1"/>
</dbReference>
<feature type="transmembrane region" description="Helical" evidence="6">
    <location>
        <begin position="82"/>
        <end position="100"/>
    </location>
</feature>
<dbReference type="Pfam" id="PF07690">
    <property type="entry name" value="MFS_1"/>
    <property type="match status" value="1"/>
</dbReference>
<feature type="transmembrane region" description="Helical" evidence="6">
    <location>
        <begin position="137"/>
        <end position="159"/>
    </location>
</feature>
<organism evidence="8 9">
    <name type="scientific">Embleya hyalina</name>
    <dbReference type="NCBI Taxonomy" id="516124"/>
    <lineage>
        <taxon>Bacteria</taxon>
        <taxon>Bacillati</taxon>
        <taxon>Actinomycetota</taxon>
        <taxon>Actinomycetes</taxon>
        <taxon>Kitasatosporales</taxon>
        <taxon>Streptomycetaceae</taxon>
        <taxon>Embleya</taxon>
    </lineage>
</organism>
<evidence type="ECO:0000256" key="4">
    <source>
        <dbReference type="ARBA" id="ARBA00023136"/>
    </source>
</evidence>
<dbReference type="PANTHER" id="PTHR23501:SF197">
    <property type="entry name" value="COMD"/>
    <property type="match status" value="1"/>
</dbReference>
<dbReference type="InterPro" id="IPR020846">
    <property type="entry name" value="MFS_dom"/>
</dbReference>
<evidence type="ECO:0000313" key="8">
    <source>
        <dbReference type="EMBL" id="GCD94193.1"/>
    </source>
</evidence>
<feature type="transmembrane region" description="Helical" evidence="6">
    <location>
        <begin position="476"/>
        <end position="503"/>
    </location>
</feature>
<keyword evidence="3 6" id="KW-1133">Transmembrane helix</keyword>
<proteinExistence type="predicted"/>
<keyword evidence="2 6" id="KW-0812">Transmembrane</keyword>
<feature type="transmembrane region" description="Helical" evidence="6">
    <location>
        <begin position="198"/>
        <end position="220"/>
    </location>
</feature>
<feature type="transmembrane region" description="Helical" evidence="6">
    <location>
        <begin position="337"/>
        <end position="354"/>
    </location>
</feature>
<evidence type="ECO:0000259" key="7">
    <source>
        <dbReference type="PROSITE" id="PS50850"/>
    </source>
</evidence>
<evidence type="ECO:0000256" key="1">
    <source>
        <dbReference type="ARBA" id="ARBA00004651"/>
    </source>
</evidence>
<dbReference type="Gene3D" id="1.20.1250.20">
    <property type="entry name" value="MFS general substrate transporter like domains"/>
    <property type="match status" value="1"/>
</dbReference>
<evidence type="ECO:0000313" key="9">
    <source>
        <dbReference type="Proteomes" id="UP000286931"/>
    </source>
</evidence>
<keyword evidence="4 6" id="KW-0472">Membrane</keyword>
<reference evidence="8 9" key="1">
    <citation type="submission" date="2018-12" db="EMBL/GenBank/DDBJ databases">
        <title>Draft genome sequence of Embleya hyalina NBRC 13850T.</title>
        <authorList>
            <person name="Komaki H."/>
            <person name="Hosoyama A."/>
            <person name="Kimura A."/>
            <person name="Ichikawa N."/>
            <person name="Tamura T."/>
        </authorList>
    </citation>
    <scope>NUCLEOTIDE SEQUENCE [LARGE SCALE GENOMIC DNA]</scope>
    <source>
        <strain evidence="8 9">NBRC 13850</strain>
    </source>
</reference>
<feature type="transmembrane region" description="Helical" evidence="6">
    <location>
        <begin position="171"/>
        <end position="192"/>
    </location>
</feature>
<protein>
    <submittedName>
        <fullName evidence="8">MFS transporter</fullName>
    </submittedName>
</protein>
<comment type="subcellular location">
    <subcellularLocation>
        <location evidence="1">Cell membrane</location>
        <topology evidence="1">Multi-pass membrane protein</topology>
    </subcellularLocation>
</comment>
<dbReference type="AlphaFoldDB" id="A0A401YHX6"/>
<feature type="transmembrane region" description="Helical" evidence="6">
    <location>
        <begin position="112"/>
        <end position="131"/>
    </location>
</feature>
<feature type="transmembrane region" description="Helical" evidence="6">
    <location>
        <begin position="232"/>
        <end position="250"/>
    </location>
</feature>